<proteinExistence type="predicted"/>
<comment type="caution">
    <text evidence="1">The sequence shown here is derived from an EMBL/GenBank/DDBJ whole genome shotgun (WGS) entry which is preliminary data.</text>
</comment>
<keyword evidence="2" id="KW-1185">Reference proteome</keyword>
<dbReference type="Proteomes" id="UP001596067">
    <property type="component" value="Unassembled WGS sequence"/>
</dbReference>
<sequence length="171" mass="16739">MGLQNTQLAVTASGLLAGTAVAGGTPQMQLDYKALIGLAAGTGAGQADRLWTATRTIAASSNEDLDLNGTALTDALGAAVAMARIKGLIVAASSANTNNVVVGGAASNGFITWVGSATDKVSVRPGGVLALFCTDATGYAVTAATGDLLRVANSGSGTSVTYDITVIGCST</sequence>
<name>A0ABW1ER48_9ACTN</name>
<dbReference type="RefSeq" id="WP_313763610.1">
    <property type="nucleotide sequence ID" value="NZ_BAAAVH010000087.1"/>
</dbReference>
<organism evidence="1 2">
    <name type="scientific">Kitasatospora aburaviensis</name>
    <dbReference type="NCBI Taxonomy" id="67265"/>
    <lineage>
        <taxon>Bacteria</taxon>
        <taxon>Bacillati</taxon>
        <taxon>Actinomycetota</taxon>
        <taxon>Actinomycetes</taxon>
        <taxon>Kitasatosporales</taxon>
        <taxon>Streptomycetaceae</taxon>
        <taxon>Kitasatospora</taxon>
    </lineage>
</organism>
<gene>
    <name evidence="1" type="ORF">ACFP0N_05825</name>
</gene>
<evidence type="ECO:0000313" key="1">
    <source>
        <dbReference type="EMBL" id="MFC5884508.1"/>
    </source>
</evidence>
<evidence type="ECO:0000313" key="2">
    <source>
        <dbReference type="Proteomes" id="UP001596067"/>
    </source>
</evidence>
<dbReference type="EMBL" id="JBHSOD010000005">
    <property type="protein sequence ID" value="MFC5884508.1"/>
    <property type="molecule type" value="Genomic_DNA"/>
</dbReference>
<reference evidence="2" key="1">
    <citation type="journal article" date="2019" name="Int. J. Syst. Evol. Microbiol.">
        <title>The Global Catalogue of Microorganisms (GCM) 10K type strain sequencing project: providing services to taxonomists for standard genome sequencing and annotation.</title>
        <authorList>
            <consortium name="The Broad Institute Genomics Platform"/>
            <consortium name="The Broad Institute Genome Sequencing Center for Infectious Disease"/>
            <person name="Wu L."/>
            <person name="Ma J."/>
        </authorList>
    </citation>
    <scope>NUCLEOTIDE SEQUENCE [LARGE SCALE GENOMIC DNA]</scope>
    <source>
        <strain evidence="2">CGMCC 4.1469</strain>
    </source>
</reference>
<accession>A0ABW1ER48</accession>
<protein>
    <submittedName>
        <fullName evidence="1">Uncharacterized protein</fullName>
    </submittedName>
</protein>